<reference evidence="2 3" key="1">
    <citation type="submission" date="2019-11" db="EMBL/GenBank/DDBJ databases">
        <authorList>
            <person name="Cao P."/>
        </authorList>
    </citation>
    <scope>NUCLEOTIDE SEQUENCE [LARGE SCALE GENOMIC DNA]</scope>
    <source>
        <strain evidence="2 3">NEAU-AAG5</strain>
    </source>
</reference>
<dbReference type="AlphaFoldDB" id="A0A7K1KTD2"/>
<evidence type="ECO:0000313" key="2">
    <source>
        <dbReference type="EMBL" id="MUN35432.1"/>
    </source>
</evidence>
<proteinExistence type="predicted"/>
<gene>
    <name evidence="2" type="ORF">GNZ18_02290</name>
</gene>
<dbReference type="Proteomes" id="UP000432015">
    <property type="component" value="Unassembled WGS sequence"/>
</dbReference>
<protein>
    <submittedName>
        <fullName evidence="2">Uncharacterized protein</fullName>
    </submittedName>
</protein>
<sequence length="469" mass="52175">MAKPLTMELLSSPLLSLDEIGSALTGLSVTVRISTSGVTHAPQCRQVGKRTPAEETMTARELRARGEVRPCRTCGGALVEELSRAQAEQFEKLVPILERRREQAREAELARREEERRTSRADAIDERASDIVNGWDRAIGKRRAFTGPAEPRVALVPCDDCDAEAAISFDPGSLEVSYACPSDPEHGFHALGDGLKPLALWPHSGANQWIALGLVAPVIAGDDDAWAATYGTRADDYRATLSAMEAFDRAHPPRLRLAPDVRCGDCGGPLVPSPERGMGRRRIEAHYTCDRRHEDGRFRHYEKRVVDGEIDWSLHRRLHEHPSWAAAAELEPDPEEVAAYTAELERKIALFDACAGAAKSVDNLVRMRARLVERFVFASKVRDEGALNAAGLTRYTPYAHRWAFSELARALLTSRVDVNAQFVTVATPFDEGTPLRRLLRTREIRGELADLRERQEELERELAHLEAES</sequence>
<name>A0A7K1KTD2_9ACTN</name>
<accession>A0A7K1KTD2</accession>
<keyword evidence="1" id="KW-0175">Coiled coil</keyword>
<evidence type="ECO:0000256" key="1">
    <source>
        <dbReference type="SAM" id="Coils"/>
    </source>
</evidence>
<evidence type="ECO:0000313" key="3">
    <source>
        <dbReference type="Proteomes" id="UP000432015"/>
    </source>
</evidence>
<comment type="caution">
    <text evidence="2">The sequence shown here is derived from an EMBL/GenBank/DDBJ whole genome shotgun (WGS) entry which is preliminary data.</text>
</comment>
<dbReference type="RefSeq" id="WP_156214381.1">
    <property type="nucleotide sequence ID" value="NZ_WOFH01000001.1"/>
</dbReference>
<keyword evidence="3" id="KW-1185">Reference proteome</keyword>
<feature type="coiled-coil region" evidence="1">
    <location>
        <begin position="441"/>
        <end position="468"/>
    </location>
</feature>
<organism evidence="2 3">
    <name type="scientific">Actinomadura litoris</name>
    <dbReference type="NCBI Taxonomy" id="2678616"/>
    <lineage>
        <taxon>Bacteria</taxon>
        <taxon>Bacillati</taxon>
        <taxon>Actinomycetota</taxon>
        <taxon>Actinomycetes</taxon>
        <taxon>Streptosporangiales</taxon>
        <taxon>Thermomonosporaceae</taxon>
        <taxon>Actinomadura</taxon>
    </lineage>
</organism>
<dbReference type="EMBL" id="WOFH01000001">
    <property type="protein sequence ID" value="MUN35432.1"/>
    <property type="molecule type" value="Genomic_DNA"/>
</dbReference>
<feature type="coiled-coil region" evidence="1">
    <location>
        <begin position="87"/>
        <end position="117"/>
    </location>
</feature>